<dbReference type="AlphaFoldDB" id="A0A0J6YJ09"/>
<evidence type="ECO:0000313" key="2">
    <source>
        <dbReference type="Proteomes" id="UP000036313"/>
    </source>
</evidence>
<accession>A0A0J6YJ09</accession>
<dbReference type="PATRIC" id="fig|1807.14.peg.3972"/>
<proteinExistence type="predicted"/>
<sequence length="168" mass="18953">MTVPADGVPRLMHFVDARLAQLRMSKDEAHRRGFPHPSTLKAARARGSQRTPTVRTLLRIDRTLGWQPGSAAVVLLGGAPQSVTRRITRNVRAQEQTATPMTAEDIADRLLGQLRDEIERARSDVRAFDERLTRLHTVHERLAQELRVDHTLVQEFDDQDAVTQSGQH</sequence>
<organism evidence="1 2">
    <name type="scientific">Mycolicibacterium obuense</name>
    <dbReference type="NCBI Taxonomy" id="1807"/>
    <lineage>
        <taxon>Bacteria</taxon>
        <taxon>Bacillati</taxon>
        <taxon>Actinomycetota</taxon>
        <taxon>Actinomycetes</taxon>
        <taxon>Mycobacteriales</taxon>
        <taxon>Mycobacteriaceae</taxon>
        <taxon>Mycolicibacterium</taxon>
    </lineage>
</organism>
<dbReference type="RefSeq" id="WP_048424380.1">
    <property type="nucleotide sequence ID" value="NZ_JYNU01000028.1"/>
</dbReference>
<name>A0A0J6YJ09_9MYCO</name>
<comment type="caution">
    <text evidence="1">The sequence shown here is derived from an EMBL/GenBank/DDBJ whole genome shotgun (WGS) entry which is preliminary data.</text>
</comment>
<protein>
    <submittedName>
        <fullName evidence="1">Uncharacterized protein</fullName>
    </submittedName>
</protein>
<evidence type="ECO:0000313" key="1">
    <source>
        <dbReference type="EMBL" id="KMO72851.1"/>
    </source>
</evidence>
<gene>
    <name evidence="1" type="ORF">MOBUDSM44075_03945</name>
</gene>
<reference evidence="1 2" key="1">
    <citation type="journal article" date="2015" name="Genome Biol. Evol.">
        <title>Characterization of Three Mycobacterium spp. with Potential Use in Bioremediation by Genome Sequencing and Comparative Genomics.</title>
        <authorList>
            <person name="Das S."/>
            <person name="Pettersson B.M."/>
            <person name="Behra P.R."/>
            <person name="Ramesh M."/>
            <person name="Dasgupta S."/>
            <person name="Bhattacharya A."/>
            <person name="Kirsebom L.A."/>
        </authorList>
    </citation>
    <scope>NUCLEOTIDE SEQUENCE [LARGE SCALE GENOMIC DNA]</scope>
    <source>
        <strain evidence="1 2">DSM 44075</strain>
    </source>
</reference>
<dbReference type="EMBL" id="JYNU01000028">
    <property type="protein sequence ID" value="KMO72851.1"/>
    <property type="molecule type" value="Genomic_DNA"/>
</dbReference>
<dbReference type="Proteomes" id="UP000036313">
    <property type="component" value="Unassembled WGS sequence"/>
</dbReference>